<dbReference type="PROSITE" id="PS50088">
    <property type="entry name" value="ANK_REPEAT"/>
    <property type="match status" value="2"/>
</dbReference>
<dbReference type="PANTHER" id="PTHR24126:SF14">
    <property type="entry name" value="ANK_REP_REGION DOMAIN-CONTAINING PROTEIN"/>
    <property type="match status" value="1"/>
</dbReference>
<evidence type="ECO:0000313" key="9">
    <source>
        <dbReference type="Proteomes" id="UP000070544"/>
    </source>
</evidence>
<feature type="repeat" description="ANK" evidence="4">
    <location>
        <begin position="263"/>
        <end position="295"/>
    </location>
</feature>
<dbReference type="SUPFAM" id="SSF48403">
    <property type="entry name" value="Ankyrin repeat"/>
    <property type="match status" value="1"/>
</dbReference>
<evidence type="ECO:0000256" key="3">
    <source>
        <dbReference type="ARBA" id="ARBA00023043"/>
    </source>
</evidence>
<keyword evidence="2" id="KW-0677">Repeat</keyword>
<dbReference type="SUPFAM" id="SSF50044">
    <property type="entry name" value="SH3-domain"/>
    <property type="match status" value="1"/>
</dbReference>
<dbReference type="PROSITE" id="PS50002">
    <property type="entry name" value="SH3"/>
    <property type="match status" value="1"/>
</dbReference>
<dbReference type="InterPro" id="IPR002110">
    <property type="entry name" value="Ankyrin_rpt"/>
</dbReference>
<evidence type="ECO:0000259" key="7">
    <source>
        <dbReference type="PROSITE" id="PS50002"/>
    </source>
</evidence>
<evidence type="ECO:0000313" key="8">
    <source>
        <dbReference type="EMBL" id="KXS12871.1"/>
    </source>
</evidence>
<proteinExistence type="predicted"/>
<dbReference type="Gene3D" id="2.30.30.40">
    <property type="entry name" value="SH3 Domains"/>
    <property type="match status" value="1"/>
</dbReference>
<dbReference type="InterPro" id="IPR036770">
    <property type="entry name" value="Ankyrin_rpt-contain_sf"/>
</dbReference>
<sequence length="640" mass="70120">MLIEAIEAGAVEAVRLVLGAGVQPDVRKKVTLSVLVDGSRRQDSTEAETPLALAILYGRPDFVKLLIDAGASVRDPVGWKVPNWEERWVEERWRNGRWFATYTFESVLEVALCCPASISSPFAAGKERLETIVKDEQQLALNIDGSPALVTDPVQQKDAFHFMEMKPNHSVIKALLNGGAPVTDRCIDRAMQLGAEGEALVHMFLEATSAKNPNNSRLIEAVEARDVGRVRAALAVGASPDARKRTLLRASVEGLGAKSDVSWGESALALAILYGKAEIVEELLNAGADVHRLVEWRVPTWEDGTWNQLTWQKNRWLLTYRCASVIDLVVGTPRVSSANVDVRDEFTARAEQEGKFAMSKDGGEIEIVNPTTREHSFDFGGFICNIPILRLLLERGVQVSSSARRAARAMSDPAVSTLIEEHLKAVASGRAGSNPRIAPVENPAQTQMFRVLEAQITDVKQQLGQARSLAQQRIAHHNTLVNELERDIRAVEADSERLRAQVGEIRSAKTHNQLNQAQTRQVVNPSLNDIQHRVQNMNLNQTAVLYAFVEFTPREVNEIQLRVGDRVTCERQSGGWGQGRNLDTNQFGVYPVSYVSPKPTNPFLAMSASSPISLNSPLGSSYVMDVAGPPTRGNGGSPGA</sequence>
<dbReference type="OrthoDB" id="73680at2759"/>
<evidence type="ECO:0000256" key="1">
    <source>
        <dbReference type="ARBA" id="ARBA00022443"/>
    </source>
</evidence>
<keyword evidence="3 4" id="KW-0040">ANK repeat</keyword>
<evidence type="ECO:0000256" key="4">
    <source>
        <dbReference type="PROSITE-ProRule" id="PRU00023"/>
    </source>
</evidence>
<evidence type="ECO:0000256" key="5">
    <source>
        <dbReference type="PROSITE-ProRule" id="PRU00192"/>
    </source>
</evidence>
<dbReference type="SMART" id="SM00248">
    <property type="entry name" value="ANK"/>
    <property type="match status" value="4"/>
</dbReference>
<keyword evidence="1 5" id="KW-0728">SH3 domain</keyword>
<dbReference type="EMBL" id="KQ965784">
    <property type="protein sequence ID" value="KXS12871.1"/>
    <property type="molecule type" value="Genomic_DNA"/>
</dbReference>
<reference evidence="8 9" key="1">
    <citation type="journal article" date="2015" name="Genome Biol. Evol.">
        <title>Phylogenomic analyses indicate that early fungi evolved digesting cell walls of algal ancestors of land plants.</title>
        <authorList>
            <person name="Chang Y."/>
            <person name="Wang S."/>
            <person name="Sekimoto S."/>
            <person name="Aerts A.L."/>
            <person name="Choi C."/>
            <person name="Clum A."/>
            <person name="LaButti K.M."/>
            <person name="Lindquist E.A."/>
            <person name="Yee Ngan C."/>
            <person name="Ohm R.A."/>
            <person name="Salamov A.A."/>
            <person name="Grigoriev I.V."/>
            <person name="Spatafora J.W."/>
            <person name="Berbee M.L."/>
        </authorList>
    </citation>
    <scope>NUCLEOTIDE SEQUENCE [LARGE SCALE GENOMIC DNA]</scope>
    <source>
        <strain evidence="8 9">JEL478</strain>
    </source>
</reference>
<gene>
    <name evidence="8" type="ORF">M427DRAFT_59179</name>
</gene>
<keyword evidence="6" id="KW-0175">Coiled coil</keyword>
<organism evidence="8 9">
    <name type="scientific">Gonapodya prolifera (strain JEL478)</name>
    <name type="common">Monoblepharis prolifera</name>
    <dbReference type="NCBI Taxonomy" id="1344416"/>
    <lineage>
        <taxon>Eukaryota</taxon>
        <taxon>Fungi</taxon>
        <taxon>Fungi incertae sedis</taxon>
        <taxon>Chytridiomycota</taxon>
        <taxon>Chytridiomycota incertae sedis</taxon>
        <taxon>Monoblepharidomycetes</taxon>
        <taxon>Monoblepharidales</taxon>
        <taxon>Gonapodyaceae</taxon>
        <taxon>Gonapodya</taxon>
    </lineage>
</organism>
<evidence type="ECO:0000256" key="6">
    <source>
        <dbReference type="SAM" id="Coils"/>
    </source>
</evidence>
<dbReference type="PROSITE" id="PS50297">
    <property type="entry name" value="ANK_REP_REGION"/>
    <property type="match status" value="2"/>
</dbReference>
<dbReference type="InterPro" id="IPR001452">
    <property type="entry name" value="SH3_domain"/>
</dbReference>
<dbReference type="Proteomes" id="UP000070544">
    <property type="component" value="Unassembled WGS sequence"/>
</dbReference>
<dbReference type="PANTHER" id="PTHR24126">
    <property type="entry name" value="ANKYRIN REPEAT, PH AND SEC7 DOMAIN CONTAINING PROTEIN SECG-RELATED"/>
    <property type="match status" value="1"/>
</dbReference>
<feature type="repeat" description="ANK" evidence="4">
    <location>
        <begin position="46"/>
        <end position="73"/>
    </location>
</feature>
<dbReference type="Gene3D" id="1.25.40.20">
    <property type="entry name" value="Ankyrin repeat-containing domain"/>
    <property type="match status" value="2"/>
</dbReference>
<feature type="coiled-coil region" evidence="6">
    <location>
        <begin position="474"/>
        <end position="501"/>
    </location>
</feature>
<dbReference type="InterPro" id="IPR036028">
    <property type="entry name" value="SH3-like_dom_sf"/>
</dbReference>
<dbReference type="SMART" id="SM00326">
    <property type="entry name" value="SH3"/>
    <property type="match status" value="1"/>
</dbReference>
<feature type="domain" description="SH3" evidence="7">
    <location>
        <begin position="537"/>
        <end position="600"/>
    </location>
</feature>
<dbReference type="Pfam" id="PF00023">
    <property type="entry name" value="Ank"/>
    <property type="match status" value="2"/>
</dbReference>
<protein>
    <recommendedName>
        <fullName evidence="7">SH3 domain-containing protein</fullName>
    </recommendedName>
</protein>
<accession>A0A139A7T5</accession>
<name>A0A139A7T5_GONPJ</name>
<dbReference type="AlphaFoldDB" id="A0A139A7T5"/>
<keyword evidence="9" id="KW-1185">Reference proteome</keyword>
<evidence type="ECO:0000256" key="2">
    <source>
        <dbReference type="ARBA" id="ARBA00022737"/>
    </source>
</evidence>